<gene>
    <name evidence="4" type="ORF">PANT1444_LOCUS13333</name>
</gene>
<dbReference type="InterPro" id="IPR036322">
    <property type="entry name" value="WD40_repeat_dom_sf"/>
</dbReference>
<dbReference type="InterPro" id="IPR015943">
    <property type="entry name" value="WD40/YVTN_repeat-like_dom_sf"/>
</dbReference>
<feature type="repeat" description="WD" evidence="3">
    <location>
        <begin position="238"/>
        <end position="279"/>
    </location>
</feature>
<dbReference type="Pfam" id="PF23627">
    <property type="entry name" value="LisH_WDR26"/>
    <property type="match status" value="1"/>
</dbReference>
<protein>
    <recommendedName>
        <fullName evidence="5">CTLH domain-containing protein</fullName>
    </recommendedName>
</protein>
<dbReference type="PROSITE" id="PS50294">
    <property type="entry name" value="WD_REPEATS_REGION"/>
    <property type="match status" value="4"/>
</dbReference>
<dbReference type="Gene3D" id="2.130.10.10">
    <property type="entry name" value="YVTN repeat-like/Quinoprotein amine dehydrogenase"/>
    <property type="match status" value="1"/>
</dbReference>
<evidence type="ECO:0000256" key="2">
    <source>
        <dbReference type="ARBA" id="ARBA00022737"/>
    </source>
</evidence>
<keyword evidence="1 3" id="KW-0853">WD repeat</keyword>
<reference evidence="4" key="1">
    <citation type="submission" date="2021-01" db="EMBL/GenBank/DDBJ databases">
        <authorList>
            <person name="Corre E."/>
            <person name="Pelletier E."/>
            <person name="Niang G."/>
            <person name="Scheremetjew M."/>
            <person name="Finn R."/>
            <person name="Kale V."/>
            <person name="Holt S."/>
            <person name="Cochrane G."/>
            <person name="Meng A."/>
            <person name="Brown T."/>
            <person name="Cohen L."/>
        </authorList>
    </citation>
    <scope>NUCLEOTIDE SEQUENCE</scope>
    <source>
        <strain evidence="4">CCMP1374</strain>
    </source>
</reference>
<dbReference type="SMART" id="SM00320">
    <property type="entry name" value="WD40"/>
    <property type="match status" value="7"/>
</dbReference>
<evidence type="ECO:0000256" key="1">
    <source>
        <dbReference type="ARBA" id="ARBA00022574"/>
    </source>
</evidence>
<dbReference type="SUPFAM" id="SSF50978">
    <property type="entry name" value="WD40 repeat-like"/>
    <property type="match status" value="1"/>
</dbReference>
<dbReference type="InterPro" id="IPR020472">
    <property type="entry name" value="WD40_PAC1"/>
</dbReference>
<proteinExistence type="predicted"/>
<dbReference type="Pfam" id="PF00400">
    <property type="entry name" value="WD40"/>
    <property type="match status" value="6"/>
</dbReference>
<dbReference type="PRINTS" id="PR00320">
    <property type="entry name" value="GPROTEINBRPT"/>
</dbReference>
<organism evidence="4">
    <name type="scientific">Phaeocystis antarctica</name>
    <dbReference type="NCBI Taxonomy" id="33657"/>
    <lineage>
        <taxon>Eukaryota</taxon>
        <taxon>Haptista</taxon>
        <taxon>Haptophyta</taxon>
        <taxon>Prymnesiophyceae</taxon>
        <taxon>Phaeocystales</taxon>
        <taxon>Phaeocystaceae</taxon>
        <taxon>Phaeocystis</taxon>
    </lineage>
</organism>
<feature type="repeat" description="WD" evidence="3">
    <location>
        <begin position="282"/>
        <end position="323"/>
    </location>
</feature>
<feature type="repeat" description="WD" evidence="3">
    <location>
        <begin position="324"/>
        <end position="365"/>
    </location>
</feature>
<dbReference type="InterPro" id="IPR019775">
    <property type="entry name" value="WD40_repeat_CS"/>
</dbReference>
<accession>A0A7S0EUF7</accession>
<feature type="repeat" description="WD" evidence="3">
    <location>
        <begin position="500"/>
        <end position="542"/>
    </location>
</feature>
<dbReference type="PANTHER" id="PTHR22838:SF0">
    <property type="entry name" value="WD REPEAT-CONTAINING PROTEIN 26"/>
    <property type="match status" value="1"/>
</dbReference>
<dbReference type="InterPro" id="IPR001680">
    <property type="entry name" value="WD40_rpt"/>
</dbReference>
<evidence type="ECO:0000313" key="4">
    <source>
        <dbReference type="EMBL" id="CAD8495179.1"/>
    </source>
</evidence>
<evidence type="ECO:0008006" key="5">
    <source>
        <dbReference type="Google" id="ProtNLM"/>
    </source>
</evidence>
<dbReference type="PROSITE" id="PS00678">
    <property type="entry name" value="WD_REPEATS_1"/>
    <property type="match status" value="1"/>
</dbReference>
<evidence type="ECO:0000256" key="3">
    <source>
        <dbReference type="PROSITE-ProRule" id="PRU00221"/>
    </source>
</evidence>
<dbReference type="InterPro" id="IPR051350">
    <property type="entry name" value="WD_repeat-ST_regulator"/>
</dbReference>
<dbReference type="PANTHER" id="PTHR22838">
    <property type="entry name" value="WD REPEAT PROTEIN 26-RELATED"/>
    <property type="match status" value="1"/>
</dbReference>
<dbReference type="PROSITE" id="PS50082">
    <property type="entry name" value="WD_REPEATS_2"/>
    <property type="match status" value="4"/>
</dbReference>
<keyword evidence="2" id="KW-0677">Repeat</keyword>
<dbReference type="CDD" id="cd00200">
    <property type="entry name" value="WD40"/>
    <property type="match status" value="1"/>
</dbReference>
<dbReference type="EMBL" id="HBEP01023568">
    <property type="protein sequence ID" value="CAD8495179.1"/>
    <property type="molecule type" value="Transcribed_RNA"/>
</dbReference>
<dbReference type="AlphaFoldDB" id="A0A7S0EUF7"/>
<dbReference type="PROSITE" id="PS50896">
    <property type="entry name" value="LISH"/>
    <property type="match status" value="1"/>
</dbReference>
<dbReference type="InterPro" id="IPR006594">
    <property type="entry name" value="LisH"/>
</dbReference>
<sequence>MNGSVHSDERLAAGFRRSDCVRLITQCLQGLGYNGAASRLEEDSGILLLAQPVSRFRQGVLEGQWGLMDGLVDEMQLQPNCRARVCFLIYRQKYLELLEAGCLPEALCCLREQLAPLQAHITAHEPVESSAGAVEHNALRELSCYLMCGHIEELKRRAAWDGAQGSSRQMLLQELQRHIPPSLLLPDNRLLTLLQQAVLWQASQCFDQQSFCTSSSSSLFEDFSCSRNVIPRETHHILEKHSDEVWYVQFSHNGELLASASKDNMVIVWDVRRAEMTHLVVLVGHTDSLSFVAWSPDDSQLLTCGNDRLLKLWQVSTGECVRTFSKHTDNVTACAWLPDGRHFISASIDKNIFLWDCSTGAPIQTWHGPRVNDLAVSHSGQHVVAICADKKIHVCELGREGGVPLMLTAQEHVIDEADSITSLSLSRDSRHLLVNTASEGIHAWDLATKQLIHRYQGQKQGRFVIRSVFGGCNEAFVVSGSEDSQIYVWHRHNATLLEVLAGHSGTVNAVAWNPRDPYMMASASDDQTVRIWGVQRGNGLGR</sequence>
<name>A0A7S0EUF7_9EUKA</name>